<name>A0A8S5QP16_9VIRU</name>
<reference evidence="2" key="1">
    <citation type="journal article" date="2021" name="Proc. Natl. Acad. Sci. U.S.A.">
        <title>A Catalog of Tens of Thousands of Viruses from Human Metagenomes Reveals Hidden Associations with Chronic Diseases.</title>
        <authorList>
            <person name="Tisza M.J."/>
            <person name="Buck C.B."/>
        </authorList>
    </citation>
    <scope>NUCLEOTIDE SEQUENCE</scope>
    <source>
        <strain evidence="2">Ct46D1</strain>
    </source>
</reference>
<evidence type="ECO:0000313" key="2">
    <source>
        <dbReference type="EMBL" id="DAE20966.1"/>
    </source>
</evidence>
<sequence>MLSENNYKIFGTCSEPKIVFNKYTHEEMFVSCGRCPACVNMAANTQAMRVKDEILSHRYAYFFTLTYNNEFLPRFECITDKNGYPQFRPIGRCEFEFDSCPLNYVKPTDGWLRFGDDTELPPIQGEDGSLQYGVCCKRDIQNFMKRLRKLIINDININEDGKKIRYYIASEYGPKTFRPHYHGIIFFDDAYLSTKIANYIVQAWSVRVRVGGGRNRFETRPFADISRTLAYIKKCDEKTAFYVARYVASNFDLPSILAERSSKPFHLCSKSPVIGSYKKERVDVLDAISNGTYRTGREIFNEKLGRFEHFDIPLNRDVCSSLFRKCKGFGDLSFDEKLRMYSFYGQHREEWRLSSHLAFIEWKYETRSFSADFADFLQSNRGWKYHCWIETNYPSDFYSLEMNLPQNWYSSRLAWHVVNTYSMSSFYPWLDPYIAYVRLFDKLELLKFSYKMLNFYQLFNDMVEDGFVDFQTVMLGAYPLMYKYMPLYHPNYTHTSASDVGNSHSNSYTDVFLGPMSDWSSFYLGGILYQPFLRRKSFYSSSFVKSYRLQQQLKLDNCNKSKKLHNTLINGVRAID</sequence>
<proteinExistence type="predicted"/>
<dbReference type="InterPro" id="IPR056906">
    <property type="entry name" value="ORF2/G2P_dom"/>
</dbReference>
<accession>A0A8S5QP16</accession>
<organism evidence="2">
    <name type="scientific">Microviridae sp. ct46D1</name>
    <dbReference type="NCBI Taxonomy" id="2826725"/>
    <lineage>
        <taxon>Viruses</taxon>
        <taxon>Monodnaviria</taxon>
        <taxon>Sangervirae</taxon>
        <taxon>Phixviricota</taxon>
        <taxon>Malgrandaviricetes</taxon>
        <taxon>Petitvirales</taxon>
        <taxon>Microviridae</taxon>
    </lineage>
</organism>
<evidence type="ECO:0000259" key="1">
    <source>
        <dbReference type="Pfam" id="PF23343"/>
    </source>
</evidence>
<protein>
    <submittedName>
        <fullName evidence="2">Replication associated protein</fullName>
    </submittedName>
</protein>
<dbReference type="Pfam" id="PF23343">
    <property type="entry name" value="REP_ORF2-G2P"/>
    <property type="match status" value="1"/>
</dbReference>
<feature type="domain" description="Replication-associated protein ORF2/G2P" evidence="1">
    <location>
        <begin position="136"/>
        <end position="246"/>
    </location>
</feature>
<dbReference type="EMBL" id="BK015704">
    <property type="protein sequence ID" value="DAE20966.1"/>
    <property type="molecule type" value="Genomic_DNA"/>
</dbReference>